<evidence type="ECO:0000256" key="1">
    <source>
        <dbReference type="SAM" id="SignalP"/>
    </source>
</evidence>
<keyword evidence="3" id="KW-1185">Reference proteome</keyword>
<gene>
    <name evidence="2" type="ORF">QIS74_12793</name>
</gene>
<sequence length="89" mass="9476">MRYLSVCLFLVAGLTVVNGQYFCNAGTHDPTLSCAKGQYVYCCDSPSNTDSDPSRKQGFPTWRKCGNQGLACTVKNRAGGPLIGSATCC</sequence>
<feature type="chain" id="PRO_5043934040" description="Secreted protein" evidence="1">
    <location>
        <begin position="20"/>
        <end position="89"/>
    </location>
</feature>
<keyword evidence="1" id="KW-0732">Signal</keyword>
<evidence type="ECO:0000313" key="2">
    <source>
        <dbReference type="EMBL" id="KAK6207712.1"/>
    </source>
</evidence>
<protein>
    <recommendedName>
        <fullName evidence="4">Secreted protein</fullName>
    </recommendedName>
</protein>
<reference evidence="2 3" key="1">
    <citation type="submission" date="2023-04" db="EMBL/GenBank/DDBJ databases">
        <title>Colletotrichum tabacum stain YC1 causing leaf anthracnose on Nicotiana tabacum(L.) cv.</title>
        <authorList>
            <person name="Ji Z."/>
            <person name="Wang M."/>
            <person name="Zhang J."/>
            <person name="Wang N."/>
            <person name="Zhou Z."/>
        </authorList>
    </citation>
    <scope>NUCLEOTIDE SEQUENCE [LARGE SCALE GENOMIC DNA]</scope>
    <source>
        <strain evidence="2 3">YC1</strain>
    </source>
</reference>
<proteinExistence type="predicted"/>
<dbReference type="Proteomes" id="UP001327957">
    <property type="component" value="Unassembled WGS sequence"/>
</dbReference>
<dbReference type="EMBL" id="JASAOK010000053">
    <property type="protein sequence ID" value="KAK6207712.1"/>
    <property type="molecule type" value="Genomic_DNA"/>
</dbReference>
<accession>A0AAV9SXK0</accession>
<name>A0AAV9SXK0_9PEZI</name>
<comment type="caution">
    <text evidence="2">The sequence shown here is derived from an EMBL/GenBank/DDBJ whole genome shotgun (WGS) entry which is preliminary data.</text>
</comment>
<dbReference type="AlphaFoldDB" id="A0AAV9SXK0"/>
<feature type="signal peptide" evidence="1">
    <location>
        <begin position="1"/>
        <end position="19"/>
    </location>
</feature>
<evidence type="ECO:0000313" key="3">
    <source>
        <dbReference type="Proteomes" id="UP001327957"/>
    </source>
</evidence>
<organism evidence="2 3">
    <name type="scientific">Colletotrichum tabaci</name>
    <dbReference type="NCBI Taxonomy" id="1209068"/>
    <lineage>
        <taxon>Eukaryota</taxon>
        <taxon>Fungi</taxon>
        <taxon>Dikarya</taxon>
        <taxon>Ascomycota</taxon>
        <taxon>Pezizomycotina</taxon>
        <taxon>Sordariomycetes</taxon>
        <taxon>Hypocreomycetidae</taxon>
        <taxon>Glomerellales</taxon>
        <taxon>Glomerellaceae</taxon>
        <taxon>Colletotrichum</taxon>
        <taxon>Colletotrichum destructivum species complex</taxon>
    </lineage>
</organism>
<evidence type="ECO:0008006" key="4">
    <source>
        <dbReference type="Google" id="ProtNLM"/>
    </source>
</evidence>